<dbReference type="GO" id="GO:0016829">
    <property type="term" value="F:lyase activity"/>
    <property type="evidence" value="ECO:0007669"/>
    <property type="project" value="UniProtKB-KW"/>
</dbReference>
<dbReference type="InterPro" id="IPR038058">
    <property type="entry name" value="PhnH-like_sp"/>
</dbReference>
<dbReference type="RefSeq" id="WP_369288082.1">
    <property type="nucleotide sequence ID" value="NZ_JBFTEG010000010.1"/>
</dbReference>
<dbReference type="EMBL" id="JBFTEG010000010">
    <property type="protein sequence ID" value="MEX6503116.1"/>
    <property type="molecule type" value="Genomic_DNA"/>
</dbReference>
<organism evidence="1 2">
    <name type="scientific">Pseudomonas zhanjiangensis</name>
    <dbReference type="NCBI Taxonomy" id="3239015"/>
    <lineage>
        <taxon>Bacteria</taxon>
        <taxon>Pseudomonadati</taxon>
        <taxon>Pseudomonadota</taxon>
        <taxon>Gammaproteobacteria</taxon>
        <taxon>Pseudomonadales</taxon>
        <taxon>Pseudomonadaceae</taxon>
        <taxon>Pseudomonas</taxon>
    </lineage>
</organism>
<accession>A0ABV3YUV2</accession>
<protein>
    <submittedName>
        <fullName evidence="1">Phosphonate C-P lyase system protein PhnH</fullName>
    </submittedName>
</protein>
<evidence type="ECO:0000313" key="1">
    <source>
        <dbReference type="EMBL" id="MEX6503116.1"/>
    </source>
</evidence>
<proteinExistence type="predicted"/>
<comment type="caution">
    <text evidence="1">The sequence shown here is derived from an EMBL/GenBank/DDBJ whole genome shotgun (WGS) entry which is preliminary data.</text>
</comment>
<reference evidence="1 2" key="1">
    <citation type="submission" date="2024-07" db="EMBL/GenBank/DDBJ databases">
        <authorList>
            <person name="Li M."/>
        </authorList>
    </citation>
    <scope>NUCLEOTIDE SEQUENCE [LARGE SCALE GENOMIC DNA]</scope>
    <source>
        <strain evidence="1 2">25A3E</strain>
    </source>
</reference>
<dbReference type="PIRSF" id="PIRSF020680">
    <property type="entry name" value="PhnH"/>
    <property type="match status" value="1"/>
</dbReference>
<evidence type="ECO:0000313" key="2">
    <source>
        <dbReference type="Proteomes" id="UP001560296"/>
    </source>
</evidence>
<dbReference type="Gene3D" id="3.40.50.11310">
    <property type="entry name" value="Bacterial phosphonate metabolism protein PhnH"/>
    <property type="match status" value="1"/>
</dbReference>
<dbReference type="SUPFAM" id="SSF159709">
    <property type="entry name" value="PhnH-like"/>
    <property type="match status" value="1"/>
</dbReference>
<dbReference type="Pfam" id="PF05845">
    <property type="entry name" value="PhnH"/>
    <property type="match status" value="1"/>
</dbReference>
<keyword evidence="1" id="KW-0456">Lyase</keyword>
<dbReference type="Proteomes" id="UP001560296">
    <property type="component" value="Unassembled WGS sequence"/>
</dbReference>
<gene>
    <name evidence="1" type="primary">phnH</name>
    <name evidence="1" type="ORF">AB5S05_13685</name>
</gene>
<sequence>MDLLHSSAWLQPAFNDPVLDAQVSFRAALKALAEPGLAQPLDRALALQTLQPATYALCLAFLDADTPLWLAPRFDTPAIRANLTFHCGCPIVAERELALFALLDEGELHDLSDFDNGSERYPDQSCTLLVQLAALDGGAPLRWRGPGIKDVRSVSLPLANRFWQQRSARSAFPRGLDAFFAAGVQVIGLPRSTRVLIDAEEAA</sequence>
<keyword evidence="2" id="KW-1185">Reference proteome</keyword>
<dbReference type="InterPro" id="IPR008772">
    <property type="entry name" value="Phosphonate_metab_PhnH"/>
</dbReference>
<name>A0ABV3YUV2_9PSED</name>
<dbReference type="NCBIfam" id="TIGR03292">
    <property type="entry name" value="PhnH_redo"/>
    <property type="match status" value="1"/>
</dbReference>